<keyword evidence="2" id="KW-0812">Transmembrane</keyword>
<keyword evidence="2" id="KW-0472">Membrane</keyword>
<dbReference type="RefSeq" id="WP_081150823.1">
    <property type="nucleotide sequence ID" value="NZ_CP020465.1"/>
</dbReference>
<dbReference type="SUPFAM" id="SSF48452">
    <property type="entry name" value="TPR-like"/>
    <property type="match status" value="2"/>
</dbReference>
<accession>A0A222G7Q0</accession>
<evidence type="ECO:0000256" key="3">
    <source>
        <dbReference type="SAM" id="SignalP"/>
    </source>
</evidence>
<dbReference type="InterPro" id="IPR011990">
    <property type="entry name" value="TPR-like_helical_dom_sf"/>
</dbReference>
<keyword evidence="1" id="KW-0802">TPR repeat</keyword>
<dbReference type="SMART" id="SM00028">
    <property type="entry name" value="TPR"/>
    <property type="match status" value="4"/>
</dbReference>
<dbReference type="InterPro" id="IPR019734">
    <property type="entry name" value="TPR_rpt"/>
</dbReference>
<feature type="transmembrane region" description="Helical" evidence="2">
    <location>
        <begin position="427"/>
        <end position="448"/>
    </location>
</feature>
<proteinExistence type="predicted"/>
<keyword evidence="2" id="KW-1133">Transmembrane helix</keyword>
<feature type="signal peptide" evidence="3">
    <location>
        <begin position="1"/>
        <end position="20"/>
    </location>
</feature>
<dbReference type="AlphaFoldDB" id="A0A222G7Q0"/>
<evidence type="ECO:0000313" key="5">
    <source>
        <dbReference type="Proteomes" id="UP000202259"/>
    </source>
</evidence>
<evidence type="ECO:0000313" key="4">
    <source>
        <dbReference type="EMBL" id="ASP47820.1"/>
    </source>
</evidence>
<dbReference type="OrthoDB" id="6219720at2"/>
<name>A0A222G7Q0_9GAMM</name>
<dbReference type="Proteomes" id="UP000202259">
    <property type="component" value="Chromosome"/>
</dbReference>
<keyword evidence="5" id="KW-1185">Reference proteome</keyword>
<dbReference type="InterPro" id="IPR043128">
    <property type="entry name" value="Rev_trsase/Diguanyl_cyclase"/>
</dbReference>
<dbReference type="Gene3D" id="1.25.40.10">
    <property type="entry name" value="Tetratricopeptide repeat domain"/>
    <property type="match status" value="1"/>
</dbReference>
<keyword evidence="3" id="KW-0732">Signal</keyword>
<feature type="repeat" description="TPR" evidence="1">
    <location>
        <begin position="227"/>
        <end position="260"/>
    </location>
</feature>
<protein>
    <submittedName>
        <fullName evidence="4">Uncharacterized protein</fullName>
    </submittedName>
</protein>
<sequence length="614" mass="70796">MKRMLLGILISFCIILNGQAESVNSDKNYRQLINAYYIQDKELLISQDVVDVAQAVINNRNQYGHHIVARAFSILSDVAFNRGNLLMAFQFAQYGSEIDNIDVDVALDLMLKIARGYYAQGHYIQLKETSQKAARLAQQANNMNYHLQALAYSVVAYALSADYALAVKELSKVENLLSQNKQNVDQITLLEIIAEAHFYLSEYDNVVELLDRVLKLRTDMSRTEGIAQSYHLVAKAYYQLQQYDDAYNAFWQSLQFAQQHKLNIRVAYAELGLGQVLFQQQQFTLAKERLLKAQVVFTQYNLVRVKLSTQISLVKVLYALDQPEEADEMLLLAQSLAKNLVLSPQQIELYLLLTDYYSGQKNFEQAIEAQRHYLTLYQTLYPNVSDNNSFASVAKSASNKAKILALNVAEQSELSLKFSEKYDQQNLLIILLASLLSFSVIFIVFCRFQVRRQKLNRSYDEIELPQNHLAQPVQTKRWYQQQYKMARKYQYNISVAYLKVENWQELSFHFNRKILTDVSQVLAVIINENIDEEDYAGVIIEGEYLFLCPHQTPEQIRVKFTRIQQAIKTRVFANLGDYSVKVIFSIDSPNIQDIDPYVFLSRLSQCNGNKEQKA</sequence>
<dbReference type="EMBL" id="CP020465">
    <property type="protein sequence ID" value="ASP47820.1"/>
    <property type="molecule type" value="Genomic_DNA"/>
</dbReference>
<evidence type="ECO:0000256" key="1">
    <source>
        <dbReference type="PROSITE-ProRule" id="PRU00339"/>
    </source>
</evidence>
<dbReference type="KEGG" id="cber:B5D82_08665"/>
<dbReference type="PROSITE" id="PS50005">
    <property type="entry name" value="TPR"/>
    <property type="match status" value="1"/>
</dbReference>
<organism evidence="4 5">
    <name type="scientific">Cognaticolwellia beringensis</name>
    <dbReference type="NCBI Taxonomy" id="1967665"/>
    <lineage>
        <taxon>Bacteria</taxon>
        <taxon>Pseudomonadati</taxon>
        <taxon>Pseudomonadota</taxon>
        <taxon>Gammaproteobacteria</taxon>
        <taxon>Alteromonadales</taxon>
        <taxon>Colwelliaceae</taxon>
        <taxon>Cognaticolwellia</taxon>
    </lineage>
</organism>
<dbReference type="Gene3D" id="3.30.70.270">
    <property type="match status" value="1"/>
</dbReference>
<feature type="chain" id="PRO_5012555953" evidence="3">
    <location>
        <begin position="21"/>
        <end position="614"/>
    </location>
</feature>
<gene>
    <name evidence="4" type="ORF">B5D82_08665</name>
</gene>
<reference evidence="4 5" key="1">
    <citation type="submission" date="2017-08" db="EMBL/GenBank/DDBJ databases">
        <title>Complete genome of Colwellia sp. NB097-1, a psychrophile bacterium ioslated from Bering Sea.</title>
        <authorList>
            <person name="Chen X."/>
        </authorList>
    </citation>
    <scope>NUCLEOTIDE SEQUENCE [LARGE SCALE GENOMIC DNA]</scope>
    <source>
        <strain evidence="4 5">NB097-1</strain>
    </source>
</reference>
<evidence type="ECO:0000256" key="2">
    <source>
        <dbReference type="SAM" id="Phobius"/>
    </source>
</evidence>